<protein>
    <submittedName>
        <fullName evidence="2">Uncharacterized protein</fullName>
    </submittedName>
</protein>
<dbReference type="EMBL" id="JABAHT010000232">
    <property type="protein sequence ID" value="KAF4660401.1"/>
    <property type="molecule type" value="Genomic_DNA"/>
</dbReference>
<accession>A0A7J6LNB8</accession>
<evidence type="ECO:0000313" key="3">
    <source>
        <dbReference type="Proteomes" id="UP000570595"/>
    </source>
</evidence>
<keyword evidence="1" id="KW-0732">Signal</keyword>
<proteinExistence type="predicted"/>
<evidence type="ECO:0000256" key="1">
    <source>
        <dbReference type="SAM" id="SignalP"/>
    </source>
</evidence>
<gene>
    <name evidence="2" type="ORF">FOZ61_004038</name>
</gene>
<evidence type="ECO:0000313" key="2">
    <source>
        <dbReference type="EMBL" id="KAF4660401.1"/>
    </source>
</evidence>
<reference evidence="2 3" key="1">
    <citation type="submission" date="2020-04" db="EMBL/GenBank/DDBJ databases">
        <title>Perkinsus olseni comparative genomics.</title>
        <authorList>
            <person name="Bogema D.R."/>
        </authorList>
    </citation>
    <scope>NUCLEOTIDE SEQUENCE [LARGE SCALE GENOMIC DNA]</scope>
    <source>
        <strain evidence="2">ATCC PRA-179</strain>
    </source>
</reference>
<comment type="caution">
    <text evidence="2">The sequence shown here is derived from an EMBL/GenBank/DDBJ whole genome shotgun (WGS) entry which is preliminary data.</text>
</comment>
<dbReference type="AlphaFoldDB" id="A0A7J6LNB8"/>
<dbReference type="Proteomes" id="UP000570595">
    <property type="component" value="Unassembled WGS sequence"/>
</dbReference>
<sequence length="114" mass="13097">MSHLLTLLIVAFTYGAAAFPPSKLYFGSATSGRPSGAVNITAEYNIKEIPYVDWYCTSGTSRDSSNENFIAFAKTFDLDVDDWERIRYNHVDNMFYLLYRVRCYVLFTFPPPPR</sequence>
<organism evidence="2 3">
    <name type="scientific">Perkinsus olseni</name>
    <name type="common">Perkinsus atlanticus</name>
    <dbReference type="NCBI Taxonomy" id="32597"/>
    <lineage>
        <taxon>Eukaryota</taxon>
        <taxon>Sar</taxon>
        <taxon>Alveolata</taxon>
        <taxon>Perkinsozoa</taxon>
        <taxon>Perkinsea</taxon>
        <taxon>Perkinsida</taxon>
        <taxon>Perkinsidae</taxon>
        <taxon>Perkinsus</taxon>
    </lineage>
</organism>
<feature type="chain" id="PRO_5029878000" evidence="1">
    <location>
        <begin position="19"/>
        <end position="114"/>
    </location>
</feature>
<feature type="signal peptide" evidence="1">
    <location>
        <begin position="1"/>
        <end position="18"/>
    </location>
</feature>
<name>A0A7J6LNB8_PEROL</name>